<comment type="caution">
    <text evidence="2">The sequence shown here is derived from an EMBL/GenBank/DDBJ whole genome shotgun (WGS) entry which is preliminary data.</text>
</comment>
<reference evidence="2 3" key="1">
    <citation type="submission" date="2020-05" db="EMBL/GenBank/DDBJ databases">
        <title>Nakamurella sp. DB0629 isolated from air conditioner.</title>
        <authorList>
            <person name="Kim D.H."/>
            <person name="Kim D.-U."/>
        </authorList>
    </citation>
    <scope>NUCLEOTIDE SEQUENCE [LARGE SCALE GENOMIC DNA]</scope>
    <source>
        <strain evidence="2 3">DB0629</strain>
    </source>
</reference>
<evidence type="ECO:0000256" key="1">
    <source>
        <dbReference type="SAM" id="MobiDB-lite"/>
    </source>
</evidence>
<dbReference type="RefSeq" id="WP_171198294.1">
    <property type="nucleotide sequence ID" value="NZ_JABEND010000001.1"/>
</dbReference>
<protein>
    <recommendedName>
        <fullName evidence="4">Methionine aminopeptidase</fullName>
    </recommendedName>
</protein>
<name>A0A849A8A1_9ACTN</name>
<accession>A0A849A8A1</accession>
<dbReference type="Proteomes" id="UP000562984">
    <property type="component" value="Unassembled WGS sequence"/>
</dbReference>
<evidence type="ECO:0000313" key="3">
    <source>
        <dbReference type="Proteomes" id="UP000562984"/>
    </source>
</evidence>
<dbReference type="AlphaFoldDB" id="A0A849A8A1"/>
<proteinExistence type="predicted"/>
<sequence length="80" mass="8648">MGDEIGQNTRWYYNVVTGKVEQEGEGKGTDHLGPYPTRQAAEAALASVREREQQLEAEDQAWADGSRGAGPSPDADQGRS</sequence>
<dbReference type="EMBL" id="JABEND010000001">
    <property type="protein sequence ID" value="NNG34700.1"/>
    <property type="molecule type" value="Genomic_DNA"/>
</dbReference>
<keyword evidence="3" id="KW-1185">Reference proteome</keyword>
<evidence type="ECO:0000313" key="2">
    <source>
        <dbReference type="EMBL" id="NNG34700.1"/>
    </source>
</evidence>
<gene>
    <name evidence="2" type="ORF">HKD39_02970</name>
</gene>
<organism evidence="2 3">
    <name type="scientific">Nakamurella aerolata</name>
    <dbReference type="NCBI Taxonomy" id="1656892"/>
    <lineage>
        <taxon>Bacteria</taxon>
        <taxon>Bacillati</taxon>
        <taxon>Actinomycetota</taxon>
        <taxon>Actinomycetes</taxon>
        <taxon>Nakamurellales</taxon>
        <taxon>Nakamurellaceae</taxon>
        <taxon>Nakamurella</taxon>
    </lineage>
</organism>
<feature type="region of interest" description="Disordered" evidence="1">
    <location>
        <begin position="22"/>
        <end position="80"/>
    </location>
</feature>
<evidence type="ECO:0008006" key="4">
    <source>
        <dbReference type="Google" id="ProtNLM"/>
    </source>
</evidence>